<dbReference type="EMBL" id="JAUPFM010000008">
    <property type="protein sequence ID" value="KAK2845171.1"/>
    <property type="molecule type" value="Genomic_DNA"/>
</dbReference>
<feature type="region of interest" description="Disordered" evidence="1">
    <location>
        <begin position="49"/>
        <end position="159"/>
    </location>
</feature>
<sequence length="159" mass="16559">MERDVTSAGGPGFRIAGRTSVVFSCAVLDRKSVSRDVFVVDPETSVHVTSSSLPACFRLDGPPRLQDDGHTQPDAPSGEAQTDPQICGGHVRPPPAEGSGAQDYDPKAQEAQLCQQEVCSSAAVQRERSGRLHPRGGTQPAGAQRGAGAGRKDSGPARS</sequence>
<feature type="compositionally biased region" description="Basic and acidic residues" evidence="1">
    <location>
        <begin position="150"/>
        <end position="159"/>
    </location>
</feature>
<protein>
    <submittedName>
        <fullName evidence="2">Uncharacterized protein</fullName>
    </submittedName>
</protein>
<accession>A0AA88SPM2</accession>
<keyword evidence="3" id="KW-1185">Reference proteome</keyword>
<evidence type="ECO:0000256" key="1">
    <source>
        <dbReference type="SAM" id="MobiDB-lite"/>
    </source>
</evidence>
<comment type="caution">
    <text evidence="2">The sequence shown here is derived from an EMBL/GenBank/DDBJ whole genome shotgun (WGS) entry which is preliminary data.</text>
</comment>
<reference evidence="2" key="1">
    <citation type="submission" date="2023-07" db="EMBL/GenBank/DDBJ databases">
        <title>Chromosome-level Genome Assembly of Striped Snakehead (Channa striata).</title>
        <authorList>
            <person name="Liu H."/>
        </authorList>
    </citation>
    <scope>NUCLEOTIDE SEQUENCE</scope>
    <source>
        <strain evidence="2">Gz</strain>
        <tissue evidence="2">Muscle</tissue>
    </source>
</reference>
<feature type="compositionally biased region" description="Polar residues" evidence="1">
    <location>
        <begin position="112"/>
        <end position="123"/>
    </location>
</feature>
<proteinExistence type="predicted"/>
<evidence type="ECO:0000313" key="2">
    <source>
        <dbReference type="EMBL" id="KAK2845171.1"/>
    </source>
</evidence>
<dbReference type="AlphaFoldDB" id="A0AA88SPM2"/>
<organism evidence="2 3">
    <name type="scientific">Channa striata</name>
    <name type="common">Snakehead murrel</name>
    <name type="synonym">Ophicephalus striatus</name>
    <dbReference type="NCBI Taxonomy" id="64152"/>
    <lineage>
        <taxon>Eukaryota</taxon>
        <taxon>Metazoa</taxon>
        <taxon>Chordata</taxon>
        <taxon>Craniata</taxon>
        <taxon>Vertebrata</taxon>
        <taxon>Euteleostomi</taxon>
        <taxon>Actinopterygii</taxon>
        <taxon>Neopterygii</taxon>
        <taxon>Teleostei</taxon>
        <taxon>Neoteleostei</taxon>
        <taxon>Acanthomorphata</taxon>
        <taxon>Anabantaria</taxon>
        <taxon>Anabantiformes</taxon>
        <taxon>Channoidei</taxon>
        <taxon>Channidae</taxon>
        <taxon>Channa</taxon>
    </lineage>
</organism>
<gene>
    <name evidence="2" type="ORF">Q5P01_011830</name>
</gene>
<name>A0AA88SPM2_CHASR</name>
<evidence type="ECO:0000313" key="3">
    <source>
        <dbReference type="Proteomes" id="UP001187415"/>
    </source>
</evidence>
<dbReference type="Proteomes" id="UP001187415">
    <property type="component" value="Unassembled WGS sequence"/>
</dbReference>
<feature type="compositionally biased region" description="Low complexity" evidence="1">
    <location>
        <begin position="135"/>
        <end position="146"/>
    </location>
</feature>